<dbReference type="InterPro" id="IPR019303">
    <property type="entry name" value="vWA_TerF_C"/>
</dbReference>
<comment type="caution">
    <text evidence="2">The sequence shown here is derived from an EMBL/GenBank/DDBJ whole genome shotgun (WGS) entry which is preliminary data.</text>
</comment>
<dbReference type="EMBL" id="JAGYPM010000005">
    <property type="protein sequence ID" value="MBS4192678.1"/>
    <property type="molecule type" value="Genomic_DNA"/>
</dbReference>
<dbReference type="InterPro" id="IPR002035">
    <property type="entry name" value="VWF_A"/>
</dbReference>
<evidence type="ECO:0000313" key="2">
    <source>
        <dbReference type="EMBL" id="MBS4192678.1"/>
    </source>
</evidence>
<dbReference type="RefSeq" id="WP_213104128.1">
    <property type="nucleotide sequence ID" value="NZ_JAGYPM010000005.1"/>
</dbReference>
<sequence>MSTIDLQKKSVKIVLEKKNIATVTARVGLVLDITGSMRTLYKNGTVQKVVERILAIASQFDDDGMLDVWVYDHEFSRLKPVTERDFDGYVNRIILNNDLIHKFGRNDEPLVMKDLLKKYIEEDPSSDPAYIVFINDGGCKKTIKPIIESSAKYPVFWQFVGIGNGNFDFLKTLDSMEGRIVDNANFLHIEDIERISDNQLYNSLLDEFPSWLKEAQEKGILVDRKVAQQSVQPERKGFWNRLLNR</sequence>
<evidence type="ECO:0000259" key="1">
    <source>
        <dbReference type="SMART" id="SM00327"/>
    </source>
</evidence>
<dbReference type="Pfam" id="PF10138">
    <property type="entry name" value="vWA-TerF-like"/>
    <property type="match status" value="1"/>
</dbReference>
<feature type="domain" description="VWFA" evidence="1">
    <location>
        <begin position="24"/>
        <end position="193"/>
    </location>
</feature>
<protein>
    <submittedName>
        <fullName evidence="2">VWA domain-containing protein</fullName>
    </submittedName>
</protein>
<dbReference type="Proteomes" id="UP000681027">
    <property type="component" value="Unassembled WGS sequence"/>
</dbReference>
<dbReference type="SMART" id="SM00327">
    <property type="entry name" value="VWA"/>
    <property type="match status" value="1"/>
</dbReference>
<keyword evidence="3" id="KW-1185">Reference proteome</keyword>
<name>A0ABS5P005_9BACI</name>
<evidence type="ECO:0000313" key="3">
    <source>
        <dbReference type="Proteomes" id="UP000681027"/>
    </source>
</evidence>
<gene>
    <name evidence="2" type="ORF">KHA94_21285</name>
</gene>
<proteinExistence type="predicted"/>
<reference evidence="2 3" key="1">
    <citation type="submission" date="2021-05" db="EMBL/GenBank/DDBJ databases">
        <title>Novel Bacillus species.</title>
        <authorList>
            <person name="Liu G."/>
        </authorList>
    </citation>
    <scope>NUCLEOTIDE SEQUENCE [LARGE SCALE GENOMIC DNA]</scope>
    <source>
        <strain evidence="2 3">FJAT-49705</strain>
    </source>
</reference>
<organism evidence="2 3">
    <name type="scientific">Cytobacillus citreus</name>
    <dbReference type="NCBI Taxonomy" id="2833586"/>
    <lineage>
        <taxon>Bacteria</taxon>
        <taxon>Bacillati</taxon>
        <taxon>Bacillota</taxon>
        <taxon>Bacilli</taxon>
        <taxon>Bacillales</taxon>
        <taxon>Bacillaceae</taxon>
        <taxon>Cytobacillus</taxon>
    </lineage>
</organism>
<accession>A0ABS5P005</accession>
<dbReference type="InterPro" id="IPR036465">
    <property type="entry name" value="vWFA_dom_sf"/>
</dbReference>
<dbReference type="SUPFAM" id="SSF53300">
    <property type="entry name" value="vWA-like"/>
    <property type="match status" value="1"/>
</dbReference>